<dbReference type="Proteomes" id="UP000746690">
    <property type="component" value="Unassembled WGS sequence"/>
</dbReference>
<name>A0ABX1RXG2_9FLAO</name>
<sequence length="205" mass="22912">MKGKINILYNWLKKNSKILKNIALFIGAVASLLAIISHFSNDKISQTNNVDSSTTTNNANSSSTTIDLSTTNNNTDSSTTNIFIEREKEINNSYSLVGINSQELKERLKKNGIIQINNASNNKIIFSSTGNIFKYGKDTNEMHKSLKGELQIRVNDCILTFSEFIIPSFGPSPKSIIKNDIKKEIENIIKNNTNLILEKIHTCIN</sequence>
<protein>
    <submittedName>
        <fullName evidence="3">Uncharacterized protein</fullName>
    </submittedName>
</protein>
<evidence type="ECO:0000313" key="3">
    <source>
        <dbReference type="EMBL" id="NMH88257.1"/>
    </source>
</evidence>
<keyword evidence="2" id="KW-0472">Membrane</keyword>
<feature type="region of interest" description="Disordered" evidence="1">
    <location>
        <begin position="46"/>
        <end position="72"/>
    </location>
</feature>
<gene>
    <name evidence="3" type="ORF">HHX25_12130</name>
</gene>
<evidence type="ECO:0000313" key="4">
    <source>
        <dbReference type="Proteomes" id="UP000746690"/>
    </source>
</evidence>
<evidence type="ECO:0000256" key="2">
    <source>
        <dbReference type="SAM" id="Phobius"/>
    </source>
</evidence>
<keyword evidence="2" id="KW-0812">Transmembrane</keyword>
<evidence type="ECO:0000256" key="1">
    <source>
        <dbReference type="SAM" id="MobiDB-lite"/>
    </source>
</evidence>
<comment type="caution">
    <text evidence="3">The sequence shown here is derived from an EMBL/GenBank/DDBJ whole genome shotgun (WGS) entry which is preliminary data.</text>
</comment>
<organism evidence="3 4">
    <name type="scientific">Flavivirga algicola</name>
    <dbReference type="NCBI Taxonomy" id="2729136"/>
    <lineage>
        <taxon>Bacteria</taxon>
        <taxon>Pseudomonadati</taxon>
        <taxon>Bacteroidota</taxon>
        <taxon>Flavobacteriia</taxon>
        <taxon>Flavobacteriales</taxon>
        <taxon>Flavobacteriaceae</taxon>
        <taxon>Flavivirga</taxon>
    </lineage>
</organism>
<dbReference type="EMBL" id="JABBHF010000006">
    <property type="protein sequence ID" value="NMH88257.1"/>
    <property type="molecule type" value="Genomic_DNA"/>
</dbReference>
<reference evidence="3 4" key="1">
    <citation type="submission" date="2020-04" db="EMBL/GenBank/DDBJ databases">
        <title>A Flavivirga sp. nov.</title>
        <authorList>
            <person name="Sun X."/>
        </authorList>
    </citation>
    <scope>NUCLEOTIDE SEQUENCE [LARGE SCALE GENOMIC DNA]</scope>
    <source>
        <strain evidence="3 4">Y03</strain>
    </source>
</reference>
<dbReference type="RefSeq" id="WP_169673691.1">
    <property type="nucleotide sequence ID" value="NZ_JABBHF010000006.1"/>
</dbReference>
<keyword evidence="2" id="KW-1133">Transmembrane helix</keyword>
<feature type="transmembrane region" description="Helical" evidence="2">
    <location>
        <begin position="21"/>
        <end position="39"/>
    </location>
</feature>
<accession>A0ABX1RXG2</accession>
<proteinExistence type="predicted"/>
<keyword evidence="4" id="KW-1185">Reference proteome</keyword>